<keyword evidence="2" id="KW-0812">Transmembrane</keyword>
<feature type="compositionally biased region" description="Acidic residues" evidence="1">
    <location>
        <begin position="71"/>
        <end position="99"/>
    </location>
</feature>
<evidence type="ECO:0000313" key="3">
    <source>
        <dbReference type="EMBL" id="SUE95863.1"/>
    </source>
</evidence>
<gene>
    <name evidence="3" type="ORF">NCTC10899_05104</name>
</gene>
<evidence type="ECO:0000256" key="1">
    <source>
        <dbReference type="SAM" id="MobiDB-lite"/>
    </source>
</evidence>
<dbReference type="Proteomes" id="UP000254260">
    <property type="component" value="Unassembled WGS sequence"/>
</dbReference>
<proteinExistence type="predicted"/>
<dbReference type="EMBL" id="UGUU01000002">
    <property type="protein sequence ID" value="SUE95863.1"/>
    <property type="molecule type" value="Genomic_DNA"/>
</dbReference>
<organism evidence="3 4">
    <name type="scientific">Ectopseudomonas mendocina</name>
    <name type="common">Pseudomonas mendocina</name>
    <dbReference type="NCBI Taxonomy" id="300"/>
    <lineage>
        <taxon>Bacteria</taxon>
        <taxon>Pseudomonadati</taxon>
        <taxon>Pseudomonadota</taxon>
        <taxon>Gammaproteobacteria</taxon>
        <taxon>Pseudomonadales</taxon>
        <taxon>Pseudomonadaceae</taxon>
        <taxon>Ectopseudomonas</taxon>
    </lineage>
</organism>
<evidence type="ECO:0000256" key="2">
    <source>
        <dbReference type="SAM" id="Phobius"/>
    </source>
</evidence>
<evidence type="ECO:0000313" key="4">
    <source>
        <dbReference type="Proteomes" id="UP000254260"/>
    </source>
</evidence>
<feature type="region of interest" description="Disordered" evidence="1">
    <location>
        <begin position="63"/>
        <end position="99"/>
    </location>
</feature>
<dbReference type="RefSeq" id="WP_115292722.1">
    <property type="nucleotide sequence ID" value="NZ_UGUU01000002.1"/>
</dbReference>
<reference evidence="3 4" key="1">
    <citation type="submission" date="2018-06" db="EMBL/GenBank/DDBJ databases">
        <authorList>
            <consortium name="Pathogen Informatics"/>
            <person name="Doyle S."/>
        </authorList>
    </citation>
    <scope>NUCLEOTIDE SEQUENCE [LARGE SCALE GENOMIC DNA]</scope>
    <source>
        <strain evidence="3 4">NCTC10899</strain>
    </source>
</reference>
<accession>A0A379PPD6</accession>
<keyword evidence="2" id="KW-1133">Transmembrane helix</keyword>
<sequence>MPDFELILDELEKFMASDDPIKLSFLEGYKRGKRAARIQILIVTLGLAALFMGYQVAQAADSVDQGYESTQIDEDGPDQDPVYDEDDPVYDEMDDYDHE</sequence>
<name>A0A379PPD6_ECTME</name>
<dbReference type="AlphaFoldDB" id="A0A379PPD6"/>
<protein>
    <submittedName>
        <fullName evidence="3">Uncharacterized protein</fullName>
    </submittedName>
</protein>
<feature type="transmembrane region" description="Helical" evidence="2">
    <location>
        <begin position="38"/>
        <end position="57"/>
    </location>
</feature>
<keyword evidence="2" id="KW-0472">Membrane</keyword>